<dbReference type="STRING" id="953739.SVEN_7261"/>
<proteinExistence type="inferred from homology"/>
<feature type="region of interest" description="Disordered" evidence="8">
    <location>
        <begin position="55"/>
        <end position="77"/>
    </location>
</feature>
<keyword evidence="2" id="KW-0719">Serine esterase</keyword>
<name>F2R1N0_STRVP</name>
<evidence type="ECO:0000256" key="5">
    <source>
        <dbReference type="ARBA" id="ARBA00022801"/>
    </source>
</evidence>
<comment type="similarity">
    <text evidence="1">Belongs to the tannase family.</text>
</comment>
<keyword evidence="3" id="KW-0479">Metal-binding</keyword>
<dbReference type="eggNOG" id="COG3509">
    <property type="taxonomic scope" value="Bacteria"/>
</dbReference>
<dbReference type="GO" id="GO:0052689">
    <property type="term" value="F:carboxylic ester hydrolase activity"/>
    <property type="evidence" value="ECO:0007669"/>
    <property type="project" value="UniProtKB-KW"/>
</dbReference>
<evidence type="ECO:0008006" key="11">
    <source>
        <dbReference type="Google" id="ProtNLM"/>
    </source>
</evidence>
<evidence type="ECO:0000256" key="8">
    <source>
        <dbReference type="SAM" id="MobiDB-lite"/>
    </source>
</evidence>
<evidence type="ECO:0000256" key="7">
    <source>
        <dbReference type="ARBA" id="ARBA00023157"/>
    </source>
</evidence>
<dbReference type="EMBL" id="FR845719">
    <property type="protein sequence ID" value="CCA60547.1"/>
    <property type="molecule type" value="Genomic_DNA"/>
</dbReference>
<protein>
    <recommendedName>
        <fullName evidence="11">Tannase/feruloyl esterase family alpha/beta hydrolase</fullName>
    </recommendedName>
</protein>
<evidence type="ECO:0000256" key="6">
    <source>
        <dbReference type="ARBA" id="ARBA00022837"/>
    </source>
</evidence>
<evidence type="ECO:0000256" key="2">
    <source>
        <dbReference type="ARBA" id="ARBA00022487"/>
    </source>
</evidence>
<dbReference type="Gene3D" id="3.40.50.1820">
    <property type="entry name" value="alpha/beta hydrolase"/>
    <property type="match status" value="1"/>
</dbReference>
<dbReference type="PANTHER" id="PTHR33938">
    <property type="entry name" value="FERULOYL ESTERASE B-RELATED"/>
    <property type="match status" value="1"/>
</dbReference>
<dbReference type="Proteomes" id="UP000006854">
    <property type="component" value="Chromosome"/>
</dbReference>
<evidence type="ECO:0000256" key="4">
    <source>
        <dbReference type="ARBA" id="ARBA00022729"/>
    </source>
</evidence>
<dbReference type="HOGENOM" id="CLU_030798_0_0_11"/>
<organism evidence="9 10">
    <name type="scientific">Streptomyces venezuelae (strain ATCC 10712 / CBS 650.69 / DSM 40230 / JCM 4526 / NBRC 13096 / PD 04745)</name>
    <dbReference type="NCBI Taxonomy" id="953739"/>
    <lineage>
        <taxon>Bacteria</taxon>
        <taxon>Bacillati</taxon>
        <taxon>Actinomycetota</taxon>
        <taxon>Actinomycetes</taxon>
        <taxon>Kitasatosporales</taxon>
        <taxon>Streptomycetaceae</taxon>
        <taxon>Streptomyces</taxon>
    </lineage>
</organism>
<evidence type="ECO:0000313" key="9">
    <source>
        <dbReference type="EMBL" id="CCA60547.1"/>
    </source>
</evidence>
<dbReference type="KEGG" id="sve:SVEN_7261"/>
<dbReference type="InterPro" id="IPR029058">
    <property type="entry name" value="AB_hydrolase_fold"/>
</dbReference>
<reference evidence="9 10" key="1">
    <citation type="journal article" date="2011" name="BMC Genomics">
        <title>Genome-wide analysis of the role of GlnR in Streptomyces venezuelae provides new insights into global nitrogen regulation in actinomycetes.</title>
        <authorList>
            <person name="Pullan S.T."/>
            <person name="Bibb M.J."/>
            <person name="Merrick M."/>
        </authorList>
    </citation>
    <scope>NUCLEOTIDE SEQUENCE [LARGE SCALE GENOMIC DNA]</scope>
    <source>
        <strain evidence="9">ATCC 10712</strain>
    </source>
</reference>
<dbReference type="GO" id="GO:0046872">
    <property type="term" value="F:metal ion binding"/>
    <property type="evidence" value="ECO:0007669"/>
    <property type="project" value="UniProtKB-KW"/>
</dbReference>
<dbReference type="PATRIC" id="fig|953739.5.peg.2489"/>
<dbReference type="PANTHER" id="PTHR33938:SF15">
    <property type="entry name" value="FERULOYL ESTERASE B-RELATED"/>
    <property type="match status" value="1"/>
</dbReference>
<dbReference type="AlphaFoldDB" id="F2R1N0"/>
<dbReference type="Pfam" id="PF07519">
    <property type="entry name" value="Tannase"/>
    <property type="match status" value="1"/>
</dbReference>
<dbReference type="SUPFAM" id="SSF53474">
    <property type="entry name" value="alpha/beta-Hydrolases"/>
    <property type="match status" value="1"/>
</dbReference>
<keyword evidence="10" id="KW-1185">Reference proteome</keyword>
<evidence type="ECO:0000256" key="1">
    <source>
        <dbReference type="ARBA" id="ARBA00006249"/>
    </source>
</evidence>
<keyword evidence="6" id="KW-0106">Calcium</keyword>
<evidence type="ECO:0000313" key="10">
    <source>
        <dbReference type="Proteomes" id="UP000006854"/>
    </source>
</evidence>
<dbReference type="InterPro" id="IPR011118">
    <property type="entry name" value="Tannase/feruloyl_esterase"/>
</dbReference>
<keyword evidence="5" id="KW-0378">Hydrolase</keyword>
<sequence>MVRAHGPVAWVRRRMWRPYPFPPPPRRPLMRLFPGVSLIAALLAGVTVLAPAGPAGASPGGAGPSRSSPSVAETRADAHCARQDRLRVPGAELQRSACLADLTTTGLAGTPYTDMADQAGLAARDTRNPSGVPGVQIDGYFPDDSRLNATHGWAHDAQFVIRLPDRWNGGLVVTGAPGTRRQYATDALISDQVLARGFAYAATDKGNTGPDFFTDGRGPGDAVAEWNRRVTELTRAAKKAVRQRYGRAPERTYMTGISNGGYLTRWQLENRPELYDGGVDWEGVLWTARGPNLLTSLPVTVARSFGRATDDDLIGAGFAPGSRFLWPYHEKAYWGLTQKIFRAEFDPSYDPACPGSTAGGTLEQILAPCASDASYDYASRPASVHRAVARVALTGRIGKPLITLHGDLDTLLPIATDSDVYARMIDGRGRGGLHRYYTVRGGTHTDGLYDTYLERLRPILPCYRSAFDALTRWVEDGATPPADRTIARPAVGDVVNSCTLDG</sequence>
<keyword evidence="4" id="KW-0732">Signal</keyword>
<keyword evidence="7" id="KW-1015">Disulfide bond</keyword>
<evidence type="ECO:0000256" key="3">
    <source>
        <dbReference type="ARBA" id="ARBA00022723"/>
    </source>
</evidence>
<gene>
    <name evidence="9" type="ordered locus">SVEN_7261</name>
</gene>
<accession>F2R1N0</accession>